<comment type="caution">
    <text evidence="2">The sequence shown here is derived from an EMBL/GenBank/DDBJ whole genome shotgun (WGS) entry which is preliminary data.</text>
</comment>
<dbReference type="RefSeq" id="WP_338437119.1">
    <property type="nucleotide sequence ID" value="NZ_JAUYVH010000007.1"/>
</dbReference>
<feature type="chain" id="PRO_5045881730" evidence="1">
    <location>
        <begin position="23"/>
        <end position="117"/>
    </location>
</feature>
<name>A0ABU1BSZ7_9BURK</name>
<accession>A0ABU1BSZ7</accession>
<organism evidence="2 3">
    <name type="scientific">Keguizhuia sedimenti</name>
    <dbReference type="NCBI Taxonomy" id="3064264"/>
    <lineage>
        <taxon>Bacteria</taxon>
        <taxon>Pseudomonadati</taxon>
        <taxon>Pseudomonadota</taxon>
        <taxon>Betaproteobacteria</taxon>
        <taxon>Burkholderiales</taxon>
        <taxon>Oxalobacteraceae</taxon>
        <taxon>Keguizhuia</taxon>
    </lineage>
</organism>
<feature type="signal peptide" evidence="1">
    <location>
        <begin position="1"/>
        <end position="22"/>
    </location>
</feature>
<dbReference type="Proteomes" id="UP001225596">
    <property type="component" value="Unassembled WGS sequence"/>
</dbReference>
<keyword evidence="1" id="KW-0732">Signal</keyword>
<proteinExistence type="predicted"/>
<reference evidence="2 3" key="1">
    <citation type="submission" date="2023-08" db="EMBL/GenBank/DDBJ databases">
        <title>Oxalobacteraceae gen .nov., isolated from river sludge outside the plant.</title>
        <authorList>
            <person name="Zhao S.Y."/>
        </authorList>
    </citation>
    <scope>NUCLEOTIDE SEQUENCE [LARGE SCALE GENOMIC DNA]</scope>
    <source>
        <strain evidence="2 3">R-40</strain>
    </source>
</reference>
<protein>
    <submittedName>
        <fullName evidence="2">Uncharacterized protein</fullName>
    </submittedName>
</protein>
<evidence type="ECO:0000313" key="3">
    <source>
        <dbReference type="Proteomes" id="UP001225596"/>
    </source>
</evidence>
<evidence type="ECO:0000256" key="1">
    <source>
        <dbReference type="SAM" id="SignalP"/>
    </source>
</evidence>
<keyword evidence="3" id="KW-1185">Reference proteome</keyword>
<evidence type="ECO:0000313" key="2">
    <source>
        <dbReference type="EMBL" id="MDQ9171184.1"/>
    </source>
</evidence>
<dbReference type="EMBL" id="JAUYVH010000007">
    <property type="protein sequence ID" value="MDQ9171184.1"/>
    <property type="molecule type" value="Genomic_DNA"/>
</dbReference>
<gene>
    <name evidence="2" type="ORF">Q8A64_12290</name>
</gene>
<sequence length="117" mass="11710">MNILKFTSAAFALSLTCGLSFAKLPAPTPEAQATAAAAKEKAASGDKVSAYKLCLAQNKTASHYFKTKNASGKPSVETPPCTDPGPLVAAQAAANVGVADSKPVPAAGKPATPPAKK</sequence>